<evidence type="ECO:0000256" key="4">
    <source>
        <dbReference type="ARBA" id="ARBA00022827"/>
    </source>
</evidence>
<dbReference type="Gene3D" id="1.10.540.10">
    <property type="entry name" value="Acyl-CoA dehydrogenase/oxidase, N-terminal domain"/>
    <property type="match status" value="1"/>
</dbReference>
<organism evidence="8 9">
    <name type="scientific">Nonomuraea longicatena</name>
    <dbReference type="NCBI Taxonomy" id="83682"/>
    <lineage>
        <taxon>Bacteria</taxon>
        <taxon>Bacillati</taxon>
        <taxon>Actinomycetota</taxon>
        <taxon>Actinomycetes</taxon>
        <taxon>Streptosporangiales</taxon>
        <taxon>Streptosporangiaceae</taxon>
        <taxon>Nonomuraea</taxon>
    </lineage>
</organism>
<dbReference type="InterPro" id="IPR013786">
    <property type="entry name" value="AcylCoA_DH/ox_N"/>
</dbReference>
<dbReference type="EMBL" id="BAAAHQ010000038">
    <property type="protein sequence ID" value="GAA0945719.1"/>
    <property type="molecule type" value="Genomic_DNA"/>
</dbReference>
<dbReference type="InterPro" id="IPR036250">
    <property type="entry name" value="AcylCo_DH-like_C"/>
</dbReference>
<proteinExistence type="inferred from homology"/>
<dbReference type="InterPro" id="IPR009100">
    <property type="entry name" value="AcylCoA_DH/oxidase_NM_dom_sf"/>
</dbReference>
<dbReference type="InterPro" id="IPR037069">
    <property type="entry name" value="AcylCoA_DH/ox_N_sf"/>
</dbReference>
<keyword evidence="4" id="KW-0274">FAD</keyword>
<dbReference type="Proteomes" id="UP001501578">
    <property type="component" value="Unassembled WGS sequence"/>
</dbReference>
<dbReference type="SUPFAM" id="SSF47203">
    <property type="entry name" value="Acyl-CoA dehydrogenase C-terminal domain-like"/>
    <property type="match status" value="1"/>
</dbReference>
<dbReference type="Pfam" id="PF02771">
    <property type="entry name" value="Acyl-CoA_dh_N"/>
    <property type="match status" value="1"/>
</dbReference>
<dbReference type="InterPro" id="IPR009075">
    <property type="entry name" value="AcylCo_DH/oxidase_C"/>
</dbReference>
<name>A0ABN1QPK7_9ACTN</name>
<evidence type="ECO:0000256" key="3">
    <source>
        <dbReference type="ARBA" id="ARBA00022630"/>
    </source>
</evidence>
<keyword evidence="3" id="KW-0285">Flavoprotein</keyword>
<dbReference type="Gene3D" id="1.20.140.10">
    <property type="entry name" value="Butyryl-CoA Dehydrogenase, subunit A, domain 3"/>
    <property type="match status" value="1"/>
</dbReference>
<evidence type="ECO:0000256" key="2">
    <source>
        <dbReference type="ARBA" id="ARBA00009347"/>
    </source>
</evidence>
<evidence type="ECO:0000313" key="8">
    <source>
        <dbReference type="EMBL" id="GAA0945719.1"/>
    </source>
</evidence>
<keyword evidence="5" id="KW-0560">Oxidoreductase</keyword>
<feature type="domain" description="Acyl-CoA dehydrogenase/oxidase N-terminal" evidence="7">
    <location>
        <begin position="19"/>
        <end position="94"/>
    </location>
</feature>
<comment type="cofactor">
    <cofactor evidence="1">
        <name>FAD</name>
        <dbReference type="ChEBI" id="CHEBI:57692"/>
    </cofactor>
</comment>
<dbReference type="RefSeq" id="WP_343953577.1">
    <property type="nucleotide sequence ID" value="NZ_BAAAHQ010000038.1"/>
</dbReference>
<evidence type="ECO:0000256" key="1">
    <source>
        <dbReference type="ARBA" id="ARBA00001974"/>
    </source>
</evidence>
<dbReference type="SUPFAM" id="SSF56645">
    <property type="entry name" value="Acyl-CoA dehydrogenase NM domain-like"/>
    <property type="match status" value="1"/>
</dbReference>
<dbReference type="PANTHER" id="PTHR43884:SF20">
    <property type="entry name" value="ACYL-COA DEHYDROGENASE FADE28"/>
    <property type="match status" value="1"/>
</dbReference>
<dbReference type="Pfam" id="PF00441">
    <property type="entry name" value="Acyl-CoA_dh_1"/>
    <property type="match status" value="1"/>
</dbReference>
<dbReference type="PANTHER" id="PTHR43884">
    <property type="entry name" value="ACYL-COA DEHYDROGENASE"/>
    <property type="match status" value="1"/>
</dbReference>
<sequence>MELLRDTVRSYLARRPDASWGEFANALGVAGLAVPEEYGGGGCGSPEVAVVAAELGRALSPQPFLQTAVLAVQALVLDGTEAARDRLLPALAEGAVSATLVFAGSFPDESPDEPAHDGGLRLEDGRLSGCADHVLAGELVLVYVSGLLVEAVPTGRTSYTTLDAGRPLERLRFDRVPVRVTGGAAHMARVRDAGIRALAAEQYGGAARCLEEAVGHAKRRRQFGRPIGAFQAIKHKLADVLLMVESAGSAAFAQTCSAEDAAVAGAYCSQAYLSAAGENIQVHGGIGITWEHDAHRYFKRATSDARLFRTPESHRRFLASRIFEPTSP</sequence>
<comment type="similarity">
    <text evidence="2">Belongs to the acyl-CoA dehydrogenase family.</text>
</comment>
<evidence type="ECO:0000313" key="9">
    <source>
        <dbReference type="Proteomes" id="UP001501578"/>
    </source>
</evidence>
<accession>A0ABN1QPK7</accession>
<comment type="caution">
    <text evidence="8">The sequence shown here is derived from an EMBL/GenBank/DDBJ whole genome shotgun (WGS) entry which is preliminary data.</text>
</comment>
<evidence type="ECO:0000259" key="7">
    <source>
        <dbReference type="Pfam" id="PF02771"/>
    </source>
</evidence>
<protein>
    <submittedName>
        <fullName evidence="8">Acyl-CoA dehydrogenase family protein</fullName>
    </submittedName>
</protein>
<keyword evidence="9" id="KW-1185">Reference proteome</keyword>
<reference evidence="8 9" key="1">
    <citation type="journal article" date="2019" name="Int. J. Syst. Evol. Microbiol.">
        <title>The Global Catalogue of Microorganisms (GCM) 10K type strain sequencing project: providing services to taxonomists for standard genome sequencing and annotation.</title>
        <authorList>
            <consortium name="The Broad Institute Genomics Platform"/>
            <consortium name="The Broad Institute Genome Sequencing Center for Infectious Disease"/>
            <person name="Wu L."/>
            <person name="Ma J."/>
        </authorList>
    </citation>
    <scope>NUCLEOTIDE SEQUENCE [LARGE SCALE GENOMIC DNA]</scope>
    <source>
        <strain evidence="8 9">JCM 11136</strain>
    </source>
</reference>
<gene>
    <name evidence="8" type="ORF">GCM10009560_60950</name>
</gene>
<evidence type="ECO:0000256" key="5">
    <source>
        <dbReference type="ARBA" id="ARBA00023002"/>
    </source>
</evidence>
<feature type="domain" description="Acyl-CoA dehydrogenase/oxidase C-terminal" evidence="6">
    <location>
        <begin position="197"/>
        <end position="322"/>
    </location>
</feature>
<evidence type="ECO:0000259" key="6">
    <source>
        <dbReference type="Pfam" id="PF00441"/>
    </source>
</evidence>